<keyword evidence="6 8" id="KW-0139">CF(1)</keyword>
<keyword evidence="8" id="KW-1003">Cell membrane</keyword>
<dbReference type="Proteomes" id="UP000587070">
    <property type="component" value="Unassembled WGS sequence"/>
</dbReference>
<dbReference type="GO" id="GO:0046933">
    <property type="term" value="F:proton-transporting ATP synthase activity, rotational mechanism"/>
    <property type="evidence" value="ECO:0007669"/>
    <property type="project" value="UniProtKB-UniRule"/>
</dbReference>
<dbReference type="Pfam" id="PF00213">
    <property type="entry name" value="OSCP"/>
    <property type="match status" value="1"/>
</dbReference>
<keyword evidence="4 8" id="KW-0406">Ion transport</keyword>
<organism evidence="9 10">
    <name type="scientific">Rhodocyclus tenuis</name>
    <name type="common">Rhodospirillum tenue</name>
    <dbReference type="NCBI Taxonomy" id="1066"/>
    <lineage>
        <taxon>Bacteria</taxon>
        <taxon>Pseudomonadati</taxon>
        <taxon>Pseudomonadota</taxon>
        <taxon>Betaproteobacteria</taxon>
        <taxon>Rhodocyclales</taxon>
        <taxon>Rhodocyclaceae</taxon>
        <taxon>Rhodocyclus</taxon>
    </lineage>
</organism>
<dbReference type="PRINTS" id="PR00125">
    <property type="entry name" value="ATPASEDELTA"/>
</dbReference>
<protein>
    <recommendedName>
        <fullName evidence="8">ATP synthase subunit delta</fullName>
    </recommendedName>
    <alternativeName>
        <fullName evidence="8">ATP synthase F(1) sector subunit delta</fullName>
    </alternativeName>
    <alternativeName>
        <fullName evidence="8">F-type ATPase subunit delta</fullName>
        <shortName evidence="8">F-ATPase subunit delta</shortName>
    </alternativeName>
</protein>
<dbReference type="GO" id="GO:0005886">
    <property type="term" value="C:plasma membrane"/>
    <property type="evidence" value="ECO:0007669"/>
    <property type="project" value="UniProtKB-SubCell"/>
</dbReference>
<evidence type="ECO:0000256" key="1">
    <source>
        <dbReference type="ARBA" id="ARBA00004370"/>
    </source>
</evidence>
<evidence type="ECO:0000256" key="7">
    <source>
        <dbReference type="ARBA" id="ARBA00023310"/>
    </source>
</evidence>
<comment type="function">
    <text evidence="8">This protein is part of the stalk that links CF(0) to CF(1). It either transmits conformational changes from CF(0) to CF(1) or is implicated in proton conduction.</text>
</comment>
<dbReference type="InterPro" id="IPR026015">
    <property type="entry name" value="ATP_synth_OSCP/delta_N_sf"/>
</dbReference>
<dbReference type="OrthoDB" id="9816221at2"/>
<comment type="similarity">
    <text evidence="8">Belongs to the ATPase delta chain family.</text>
</comment>
<dbReference type="NCBIfam" id="NF004402">
    <property type="entry name" value="PRK05758.2-2"/>
    <property type="match status" value="1"/>
</dbReference>
<name>A0A840GBT6_RHOTE</name>
<evidence type="ECO:0000256" key="2">
    <source>
        <dbReference type="ARBA" id="ARBA00022448"/>
    </source>
</evidence>
<reference evidence="9 10" key="1">
    <citation type="submission" date="2020-08" db="EMBL/GenBank/DDBJ databases">
        <title>Genome sequencing of Purple Non-Sulfur Bacteria from various extreme environments.</title>
        <authorList>
            <person name="Mayer M."/>
        </authorList>
    </citation>
    <scope>NUCLEOTIDE SEQUENCE [LARGE SCALE GENOMIC DNA]</scope>
    <source>
        <strain evidence="9 10">2761</strain>
    </source>
</reference>
<comment type="subcellular location">
    <subcellularLocation>
        <location evidence="8">Cell membrane</location>
        <topology evidence="8">Peripheral membrane protein</topology>
    </subcellularLocation>
    <subcellularLocation>
        <location evidence="1">Membrane</location>
    </subcellularLocation>
</comment>
<keyword evidence="3 8" id="KW-0375">Hydrogen ion transport</keyword>
<dbReference type="EMBL" id="JACIGE010000015">
    <property type="protein sequence ID" value="MBB4248931.1"/>
    <property type="molecule type" value="Genomic_DNA"/>
</dbReference>
<dbReference type="RefSeq" id="WP_153117816.1">
    <property type="nucleotide sequence ID" value="NZ_JACIGE010000015.1"/>
</dbReference>
<gene>
    <name evidence="8" type="primary">atpH</name>
    <name evidence="9" type="ORF">GGD90_003333</name>
</gene>
<dbReference type="AlphaFoldDB" id="A0A840GBT6"/>
<accession>A0A840GBT6</accession>
<comment type="caution">
    <text evidence="9">The sequence shown here is derived from an EMBL/GenBank/DDBJ whole genome shotgun (WGS) entry which is preliminary data.</text>
</comment>
<dbReference type="GO" id="GO:0045259">
    <property type="term" value="C:proton-transporting ATP synthase complex"/>
    <property type="evidence" value="ECO:0007669"/>
    <property type="project" value="UniProtKB-KW"/>
</dbReference>
<keyword evidence="10" id="KW-1185">Reference proteome</keyword>
<keyword evidence="7 8" id="KW-0066">ATP synthesis</keyword>
<keyword evidence="5 8" id="KW-0472">Membrane</keyword>
<dbReference type="InterPro" id="IPR000711">
    <property type="entry name" value="ATPase_OSCP/dsu"/>
</dbReference>
<dbReference type="PANTHER" id="PTHR11910">
    <property type="entry name" value="ATP SYNTHASE DELTA CHAIN"/>
    <property type="match status" value="1"/>
</dbReference>
<proteinExistence type="inferred from homology"/>
<evidence type="ECO:0000256" key="6">
    <source>
        <dbReference type="ARBA" id="ARBA00023196"/>
    </source>
</evidence>
<dbReference type="Gene3D" id="1.10.520.20">
    <property type="entry name" value="N-terminal domain of the delta subunit of the F1F0-ATP synthase"/>
    <property type="match status" value="1"/>
</dbReference>
<keyword evidence="2 8" id="KW-0813">Transport</keyword>
<evidence type="ECO:0000313" key="10">
    <source>
        <dbReference type="Proteomes" id="UP000587070"/>
    </source>
</evidence>
<evidence type="ECO:0000313" key="9">
    <source>
        <dbReference type="EMBL" id="MBB4248931.1"/>
    </source>
</evidence>
<sequence length="178" mass="18646">MAELVTIARPYAEAVFRLAREGKALTAWSERLSLLAAISADEQVRSRLDDPELSATQKAALISSLAGAPSGGDETNLISVLAENGRLVLLPEIATLFAALKGAEEGVKEATIHSAFPLDDAQLATLLGDLEARFSSRLKAEVVVDQSLIGGVKIVVGDQVLDASVRGKLEALGSALKN</sequence>
<evidence type="ECO:0000256" key="3">
    <source>
        <dbReference type="ARBA" id="ARBA00022781"/>
    </source>
</evidence>
<dbReference type="HAMAP" id="MF_01416">
    <property type="entry name" value="ATP_synth_delta_bact"/>
    <property type="match status" value="1"/>
</dbReference>
<evidence type="ECO:0000256" key="5">
    <source>
        <dbReference type="ARBA" id="ARBA00023136"/>
    </source>
</evidence>
<evidence type="ECO:0000256" key="4">
    <source>
        <dbReference type="ARBA" id="ARBA00023065"/>
    </source>
</evidence>
<dbReference type="SUPFAM" id="SSF47928">
    <property type="entry name" value="N-terminal domain of the delta subunit of the F1F0-ATP synthase"/>
    <property type="match status" value="1"/>
</dbReference>
<evidence type="ECO:0000256" key="8">
    <source>
        <dbReference type="HAMAP-Rule" id="MF_01416"/>
    </source>
</evidence>
<comment type="function">
    <text evidence="8">F(1)F(0) ATP synthase produces ATP from ADP in the presence of a proton or sodium gradient. F-type ATPases consist of two structural domains, F(1) containing the extramembraneous catalytic core and F(0) containing the membrane proton channel, linked together by a central stalk and a peripheral stalk. During catalysis, ATP synthesis in the catalytic domain of F(1) is coupled via a rotary mechanism of the central stalk subunits to proton translocation.</text>
</comment>
<dbReference type="NCBIfam" id="TIGR01145">
    <property type="entry name" value="ATP_synt_delta"/>
    <property type="match status" value="1"/>
</dbReference>